<evidence type="ECO:0000256" key="10">
    <source>
        <dbReference type="ARBA" id="ARBA00022840"/>
    </source>
</evidence>
<keyword evidence="10" id="KW-0067">ATP-binding</keyword>
<dbReference type="PANTHER" id="PTHR44936:SF9">
    <property type="entry name" value="SENSOR PROTEIN CREC"/>
    <property type="match status" value="1"/>
</dbReference>
<evidence type="ECO:0000256" key="8">
    <source>
        <dbReference type="ARBA" id="ARBA00022741"/>
    </source>
</evidence>
<feature type="transmembrane region" description="Helical" evidence="14">
    <location>
        <begin position="12"/>
        <end position="36"/>
    </location>
</feature>
<dbReference type="GO" id="GO:0006355">
    <property type="term" value="P:regulation of DNA-templated transcription"/>
    <property type="evidence" value="ECO:0007669"/>
    <property type="project" value="InterPro"/>
</dbReference>
<evidence type="ECO:0000256" key="7">
    <source>
        <dbReference type="ARBA" id="ARBA00022692"/>
    </source>
</evidence>
<evidence type="ECO:0000256" key="2">
    <source>
        <dbReference type="ARBA" id="ARBA00004651"/>
    </source>
</evidence>
<dbReference type="SUPFAM" id="SSF55874">
    <property type="entry name" value="ATPase domain of HSP90 chaperone/DNA topoisomerase II/histidine kinase"/>
    <property type="match status" value="1"/>
</dbReference>
<reference evidence="16 17" key="1">
    <citation type="submission" date="2019-01" db="EMBL/GenBank/DDBJ databases">
        <authorList>
            <person name="Chen W.-M."/>
        </authorList>
    </citation>
    <scope>NUCLEOTIDE SEQUENCE [LARGE SCALE GENOMIC DNA]</scope>
    <source>
        <strain evidence="16 17">HPM-16</strain>
    </source>
</reference>
<organism evidence="16 17">
    <name type="scientific">Neptunomonas marina</name>
    <dbReference type="NCBI Taxonomy" id="1815562"/>
    <lineage>
        <taxon>Bacteria</taxon>
        <taxon>Pseudomonadati</taxon>
        <taxon>Pseudomonadota</taxon>
        <taxon>Gammaproteobacteria</taxon>
        <taxon>Oceanospirillales</taxon>
        <taxon>Oceanospirillaceae</taxon>
        <taxon>Neptunomonas</taxon>
    </lineage>
</organism>
<dbReference type="SUPFAM" id="SSF103190">
    <property type="entry name" value="Sensory domain-like"/>
    <property type="match status" value="1"/>
</dbReference>
<accession>A0A437Q4V2</accession>
<evidence type="ECO:0000256" key="3">
    <source>
        <dbReference type="ARBA" id="ARBA00012438"/>
    </source>
</evidence>
<feature type="transmembrane region" description="Helical" evidence="14">
    <location>
        <begin position="175"/>
        <end position="198"/>
    </location>
</feature>
<sequence>MRKLQALKLKTRMILVLGIMTVVQTGVIGLVAVLTLHHSLDEQIGQRALDVAKTIAAMPNVRSAVERRDSDYLVPLSLTLAEQTQARFIVIGDRDGVRLAHPRAEMIGYSMADDDGDDNAPALRFGQTYLAKAQGSMGWSMRGKAPIFDEYGEQVLGIVSVGYHLDQVALTITRYSVTLIVVILLSFGVSAMIAIWFANHFKQAIFGLEPEQIGRLFSEQRATLESVKEGIIAINATGHITTINRTAVVALGLPEAQPHVGRPIEEVLPDSAMLDVLQSGEPQFDREVRRGERIIIANRIPLRQGDEITGVVSSFRPKDELAEVSKKLTRIQQYADSLRSQSHEYANKLHTIAGLIQIGATDEALALIGQETKAHQALIKLLLNAVPDPVLSGCLLGKYNRAKEMGLLLEIDPESHMAERPANIPAEDLVTIIGNLLDNALEATLAHQGKGGQVFLSMTDIGNDLVFEVEDQGGGVAETEHERIFEKGVSSKGETGRGYGLHLVKGILEDLNGTIMLEPSPQGARFVVYLPKQLVTPGKPEGSRDG</sequence>
<dbReference type="EC" id="2.7.13.3" evidence="3"/>
<keyword evidence="17" id="KW-1185">Reference proteome</keyword>
<evidence type="ECO:0000256" key="4">
    <source>
        <dbReference type="ARBA" id="ARBA00022475"/>
    </source>
</evidence>
<dbReference type="RefSeq" id="WP_127695717.1">
    <property type="nucleotide sequence ID" value="NZ_SACQ01000009.1"/>
</dbReference>
<keyword evidence="11 14" id="KW-1133">Transmembrane helix</keyword>
<dbReference type="InterPro" id="IPR000014">
    <property type="entry name" value="PAS"/>
</dbReference>
<dbReference type="SMART" id="SM00091">
    <property type="entry name" value="PAS"/>
    <property type="match status" value="1"/>
</dbReference>
<keyword evidence="7 14" id="KW-0812">Transmembrane</keyword>
<dbReference type="EMBL" id="SACQ01000009">
    <property type="protein sequence ID" value="RVU29512.1"/>
    <property type="molecule type" value="Genomic_DNA"/>
</dbReference>
<comment type="caution">
    <text evidence="16">The sequence shown here is derived from an EMBL/GenBank/DDBJ whole genome shotgun (WGS) entry which is preliminary data.</text>
</comment>
<dbReference type="InterPro" id="IPR029151">
    <property type="entry name" value="Sensor-like_sf"/>
</dbReference>
<dbReference type="InterPro" id="IPR050980">
    <property type="entry name" value="2C_sensor_his_kinase"/>
</dbReference>
<keyword evidence="4" id="KW-1003">Cell membrane</keyword>
<dbReference type="CDD" id="cd00130">
    <property type="entry name" value="PAS"/>
    <property type="match status" value="1"/>
</dbReference>
<dbReference type="Pfam" id="PF02518">
    <property type="entry name" value="HATPase_c"/>
    <property type="match status" value="1"/>
</dbReference>
<dbReference type="InterPro" id="IPR016120">
    <property type="entry name" value="Sig_transdc_His_kin_SpoOB"/>
</dbReference>
<keyword evidence="6" id="KW-0808">Transferase</keyword>
<comment type="subcellular location">
    <subcellularLocation>
        <location evidence="2">Cell membrane</location>
        <topology evidence="2">Multi-pass membrane protein</topology>
    </subcellularLocation>
</comment>
<evidence type="ECO:0000256" key="13">
    <source>
        <dbReference type="ARBA" id="ARBA00023136"/>
    </source>
</evidence>
<protein>
    <recommendedName>
        <fullName evidence="3">histidine kinase</fullName>
        <ecNumber evidence="3">2.7.13.3</ecNumber>
    </recommendedName>
</protein>
<evidence type="ECO:0000256" key="14">
    <source>
        <dbReference type="SAM" id="Phobius"/>
    </source>
</evidence>
<evidence type="ECO:0000313" key="16">
    <source>
        <dbReference type="EMBL" id="RVU29512.1"/>
    </source>
</evidence>
<dbReference type="AlphaFoldDB" id="A0A437Q4V2"/>
<dbReference type="InterPro" id="IPR035965">
    <property type="entry name" value="PAS-like_dom_sf"/>
</dbReference>
<dbReference type="Pfam" id="PF17203">
    <property type="entry name" value="sCache_3_2"/>
    <property type="match status" value="1"/>
</dbReference>
<dbReference type="Gene3D" id="3.30.565.10">
    <property type="entry name" value="Histidine kinase-like ATPase, C-terminal domain"/>
    <property type="match status" value="1"/>
</dbReference>
<dbReference type="InterPro" id="IPR036890">
    <property type="entry name" value="HATPase_C_sf"/>
</dbReference>
<evidence type="ECO:0000256" key="5">
    <source>
        <dbReference type="ARBA" id="ARBA00022553"/>
    </source>
</evidence>
<keyword evidence="13 14" id="KW-0472">Membrane</keyword>
<dbReference type="InterPro" id="IPR004358">
    <property type="entry name" value="Sig_transdc_His_kin-like_C"/>
</dbReference>
<dbReference type="PROSITE" id="PS50109">
    <property type="entry name" value="HIS_KIN"/>
    <property type="match status" value="1"/>
</dbReference>
<dbReference type="FunFam" id="3.30.450.20:FF:000018">
    <property type="entry name" value="Sensor histidine kinase DcuS"/>
    <property type="match status" value="1"/>
</dbReference>
<dbReference type="Pfam" id="PF00989">
    <property type="entry name" value="PAS"/>
    <property type="match status" value="1"/>
</dbReference>
<dbReference type="GO" id="GO:0000155">
    <property type="term" value="F:phosphorelay sensor kinase activity"/>
    <property type="evidence" value="ECO:0007669"/>
    <property type="project" value="InterPro"/>
</dbReference>
<keyword evidence="9 16" id="KW-0418">Kinase</keyword>
<dbReference type="InterPro" id="IPR003594">
    <property type="entry name" value="HATPase_dom"/>
</dbReference>
<evidence type="ECO:0000256" key="11">
    <source>
        <dbReference type="ARBA" id="ARBA00022989"/>
    </source>
</evidence>
<keyword evidence="8" id="KW-0547">Nucleotide-binding</keyword>
<name>A0A437Q4V2_9GAMM</name>
<dbReference type="PANTHER" id="PTHR44936">
    <property type="entry name" value="SENSOR PROTEIN CREC"/>
    <property type="match status" value="1"/>
</dbReference>
<dbReference type="Gene3D" id="1.10.287.130">
    <property type="match status" value="1"/>
</dbReference>
<comment type="catalytic activity">
    <reaction evidence="1">
        <text>ATP + protein L-histidine = ADP + protein N-phospho-L-histidine.</text>
        <dbReference type="EC" id="2.7.13.3"/>
    </reaction>
</comment>
<dbReference type="SUPFAM" id="SSF55890">
    <property type="entry name" value="Sporulation response regulatory protein Spo0B"/>
    <property type="match status" value="1"/>
</dbReference>
<evidence type="ECO:0000256" key="12">
    <source>
        <dbReference type="ARBA" id="ARBA00023012"/>
    </source>
</evidence>
<evidence type="ECO:0000313" key="17">
    <source>
        <dbReference type="Proteomes" id="UP000282818"/>
    </source>
</evidence>
<dbReference type="SMART" id="SM00387">
    <property type="entry name" value="HATPase_c"/>
    <property type="match status" value="1"/>
</dbReference>
<dbReference type="PRINTS" id="PR00344">
    <property type="entry name" value="BCTRLSENSOR"/>
</dbReference>
<dbReference type="InterPro" id="IPR013767">
    <property type="entry name" value="PAS_fold"/>
</dbReference>
<dbReference type="InterPro" id="IPR033463">
    <property type="entry name" value="sCache_3"/>
</dbReference>
<evidence type="ECO:0000259" key="15">
    <source>
        <dbReference type="PROSITE" id="PS50109"/>
    </source>
</evidence>
<dbReference type="Pfam" id="PF14689">
    <property type="entry name" value="SPOB_a"/>
    <property type="match status" value="1"/>
</dbReference>
<keyword evidence="5" id="KW-0597">Phosphoprotein</keyword>
<gene>
    <name evidence="16" type="ORF">EOE65_16345</name>
</gene>
<dbReference type="Gene3D" id="3.30.450.20">
    <property type="entry name" value="PAS domain"/>
    <property type="match status" value="2"/>
</dbReference>
<dbReference type="GO" id="GO:0005886">
    <property type="term" value="C:plasma membrane"/>
    <property type="evidence" value="ECO:0007669"/>
    <property type="project" value="UniProtKB-SubCell"/>
</dbReference>
<proteinExistence type="predicted"/>
<dbReference type="InterPro" id="IPR005467">
    <property type="entry name" value="His_kinase_dom"/>
</dbReference>
<evidence type="ECO:0000256" key="9">
    <source>
        <dbReference type="ARBA" id="ARBA00022777"/>
    </source>
</evidence>
<evidence type="ECO:0000256" key="6">
    <source>
        <dbReference type="ARBA" id="ARBA00022679"/>
    </source>
</evidence>
<dbReference type="SUPFAM" id="SSF55785">
    <property type="entry name" value="PYP-like sensor domain (PAS domain)"/>
    <property type="match status" value="1"/>
</dbReference>
<feature type="domain" description="Histidine kinase" evidence="15">
    <location>
        <begin position="429"/>
        <end position="534"/>
    </location>
</feature>
<dbReference type="InterPro" id="IPR039506">
    <property type="entry name" value="SPOB_a"/>
</dbReference>
<dbReference type="GO" id="GO:0005524">
    <property type="term" value="F:ATP binding"/>
    <property type="evidence" value="ECO:0007669"/>
    <property type="project" value="UniProtKB-KW"/>
</dbReference>
<dbReference type="Proteomes" id="UP000282818">
    <property type="component" value="Unassembled WGS sequence"/>
</dbReference>
<evidence type="ECO:0000256" key="1">
    <source>
        <dbReference type="ARBA" id="ARBA00000085"/>
    </source>
</evidence>
<keyword evidence="12" id="KW-0902">Two-component regulatory system</keyword>